<evidence type="ECO:0000313" key="2">
    <source>
        <dbReference type="EMBL" id="AKJ93967.1"/>
    </source>
</evidence>
<feature type="compositionally biased region" description="Basic and acidic residues" evidence="1">
    <location>
        <begin position="50"/>
        <end position="61"/>
    </location>
</feature>
<feature type="compositionally biased region" description="Basic residues" evidence="1">
    <location>
        <begin position="25"/>
        <end position="37"/>
    </location>
</feature>
<reference evidence="2 3" key="1">
    <citation type="submission" date="2015-04" db="EMBL/GenBank/DDBJ databases">
        <title>Complete Sequence for the Genome of the Thioalkalivibrio versutus D301.</title>
        <authorList>
            <person name="Mu T."/>
            <person name="Zhou J."/>
            <person name="Xu X."/>
        </authorList>
    </citation>
    <scope>NUCLEOTIDE SEQUENCE [LARGE SCALE GENOMIC DNA]</scope>
    <source>
        <strain evidence="2 3">D301</strain>
    </source>
</reference>
<dbReference type="AlphaFoldDB" id="A0A0G3G354"/>
<keyword evidence="3" id="KW-1185">Reference proteome</keyword>
<gene>
    <name evidence="2" type="ORF">TVD_00675</name>
</gene>
<dbReference type="PATRIC" id="fig|106634.4.peg.137"/>
<organism evidence="2 3">
    <name type="scientific">Thioalkalivibrio versutus</name>
    <dbReference type="NCBI Taxonomy" id="106634"/>
    <lineage>
        <taxon>Bacteria</taxon>
        <taxon>Pseudomonadati</taxon>
        <taxon>Pseudomonadota</taxon>
        <taxon>Gammaproteobacteria</taxon>
        <taxon>Chromatiales</taxon>
        <taxon>Ectothiorhodospiraceae</taxon>
        <taxon>Thioalkalivibrio</taxon>
    </lineage>
</organism>
<accession>A0A0G3G354</accession>
<protein>
    <submittedName>
        <fullName evidence="2">Uncharacterized protein</fullName>
    </submittedName>
</protein>
<evidence type="ECO:0000313" key="3">
    <source>
        <dbReference type="Proteomes" id="UP000064201"/>
    </source>
</evidence>
<dbReference type="Proteomes" id="UP000064201">
    <property type="component" value="Chromosome"/>
</dbReference>
<evidence type="ECO:0000256" key="1">
    <source>
        <dbReference type="SAM" id="MobiDB-lite"/>
    </source>
</evidence>
<dbReference type="KEGG" id="tvr:TVD_00675"/>
<dbReference type="EMBL" id="CP011367">
    <property type="protein sequence ID" value="AKJ93967.1"/>
    <property type="molecule type" value="Genomic_DNA"/>
</dbReference>
<name>A0A0G3G354_9GAMM</name>
<feature type="compositionally biased region" description="Pro residues" evidence="1">
    <location>
        <begin position="1"/>
        <end position="11"/>
    </location>
</feature>
<feature type="region of interest" description="Disordered" evidence="1">
    <location>
        <begin position="1"/>
        <end position="45"/>
    </location>
</feature>
<proteinExistence type="predicted"/>
<feature type="region of interest" description="Disordered" evidence="1">
    <location>
        <begin position="50"/>
        <end position="69"/>
    </location>
</feature>
<sequence length="69" mass="8000">MAGGGPEPPQTPDAEPWSATTRQEARRRHRKHRRRTRASLSRKAVERMRFLLRNGEPERAHGARYGTPR</sequence>